<name>A0A3M8A5P7_9MICO</name>
<evidence type="ECO:0000256" key="1">
    <source>
        <dbReference type="SAM" id="Phobius"/>
    </source>
</evidence>
<keyword evidence="1" id="KW-1133">Transmembrane helix</keyword>
<comment type="caution">
    <text evidence="2">The sequence shown here is derived from an EMBL/GenBank/DDBJ whole genome shotgun (WGS) entry which is preliminary data.</text>
</comment>
<keyword evidence="1" id="KW-0472">Membrane</keyword>
<reference evidence="2 3" key="1">
    <citation type="submission" date="2018-10" db="EMBL/GenBank/DDBJ databases">
        <title>Isolation, diversity and antibacterial activity of antinobacteria from the wheat rhizosphere soil.</title>
        <authorList>
            <person name="Sun T."/>
        </authorList>
    </citation>
    <scope>NUCLEOTIDE SEQUENCE [LARGE SCALE GENOMIC DNA]</scope>
    <source>
        <strain evidence="2 3">SJ-23</strain>
    </source>
</reference>
<dbReference type="Proteomes" id="UP000275048">
    <property type="component" value="Unassembled WGS sequence"/>
</dbReference>
<feature type="transmembrane region" description="Helical" evidence="1">
    <location>
        <begin position="6"/>
        <end position="22"/>
    </location>
</feature>
<keyword evidence="3" id="KW-1185">Reference proteome</keyword>
<keyword evidence="1" id="KW-0812">Transmembrane</keyword>
<dbReference type="EMBL" id="RHHB01000032">
    <property type="protein sequence ID" value="RNB46539.1"/>
    <property type="molecule type" value="Genomic_DNA"/>
</dbReference>
<sequence>MQGLLSIVGVIAIIVAVVDFVLRQNEGAPRAMNFRVTRSGVVENGRTRIVVTARPMGPHVLYEPQFRVWGYRTFEVPELPAVLAAGDEPVEIELSVPQDKLQGVWVGVLWVVPKRWVPHAAGSRIRLAPNDEMDYETWQMYLWRWWPRKVPGRWVRLSEGKIRAPLYVPEWRDGD</sequence>
<evidence type="ECO:0000313" key="3">
    <source>
        <dbReference type="Proteomes" id="UP000275048"/>
    </source>
</evidence>
<accession>A0A3M8A5P7</accession>
<proteinExistence type="predicted"/>
<gene>
    <name evidence="2" type="ORF">EDM22_13775</name>
</gene>
<organism evidence="2 3">
    <name type="scientific">Agromyces tardus</name>
    <dbReference type="NCBI Taxonomy" id="2583849"/>
    <lineage>
        <taxon>Bacteria</taxon>
        <taxon>Bacillati</taxon>
        <taxon>Actinomycetota</taxon>
        <taxon>Actinomycetes</taxon>
        <taxon>Micrococcales</taxon>
        <taxon>Microbacteriaceae</taxon>
        <taxon>Agromyces</taxon>
    </lineage>
</organism>
<protein>
    <submittedName>
        <fullName evidence="2">Uncharacterized protein</fullName>
    </submittedName>
</protein>
<evidence type="ECO:0000313" key="2">
    <source>
        <dbReference type="EMBL" id="RNB46539.1"/>
    </source>
</evidence>
<dbReference type="AlphaFoldDB" id="A0A3M8A5P7"/>